<organism evidence="2 3">
    <name type="scientific">Onychostoma macrolepis</name>
    <dbReference type="NCBI Taxonomy" id="369639"/>
    <lineage>
        <taxon>Eukaryota</taxon>
        <taxon>Metazoa</taxon>
        <taxon>Chordata</taxon>
        <taxon>Craniata</taxon>
        <taxon>Vertebrata</taxon>
        <taxon>Euteleostomi</taxon>
        <taxon>Actinopterygii</taxon>
        <taxon>Neopterygii</taxon>
        <taxon>Teleostei</taxon>
        <taxon>Ostariophysi</taxon>
        <taxon>Cypriniformes</taxon>
        <taxon>Cyprinidae</taxon>
        <taxon>Acrossocheilinae</taxon>
        <taxon>Onychostoma</taxon>
    </lineage>
</organism>
<protein>
    <submittedName>
        <fullName evidence="2">Uncharacterized protein</fullName>
    </submittedName>
</protein>
<comment type="caution">
    <text evidence="2">The sequence shown here is derived from an EMBL/GenBank/DDBJ whole genome shotgun (WGS) entry which is preliminary data.</text>
</comment>
<dbReference type="Proteomes" id="UP000579812">
    <property type="component" value="Unassembled WGS sequence"/>
</dbReference>
<evidence type="ECO:0000313" key="2">
    <source>
        <dbReference type="EMBL" id="KAF4117733.1"/>
    </source>
</evidence>
<dbReference type="AlphaFoldDB" id="A0A7J6DEJ2"/>
<dbReference type="InterPro" id="IPR031500">
    <property type="entry name" value="SNORC"/>
</dbReference>
<dbReference type="Pfam" id="PF15756">
    <property type="entry name" value="DUF4690"/>
    <property type="match status" value="1"/>
</dbReference>
<dbReference type="PANTHER" id="PTHR28453:SF1">
    <property type="entry name" value="PROTEIN SNORC"/>
    <property type="match status" value="1"/>
</dbReference>
<sequence length="163" mass="17464">MKSNRKAAQAADGHKDTVLQEWKDSLNRKSRAVSRRVRTGTMGICSNYSGLSQLVFIGALAICMAFVQSETVADSSPTLQNDNQDTLSGAGSFDVTTKVAVQDPTENSYTFDYDDGTHTITKEDEEEVVLGPGAITAIVIAVFLGASVLLALIVITLRKFTAS</sequence>
<keyword evidence="1" id="KW-0472">Membrane</keyword>
<keyword evidence="1" id="KW-1133">Transmembrane helix</keyword>
<dbReference type="PANTHER" id="PTHR28453">
    <property type="entry name" value="PROTEIN SNORC"/>
    <property type="match status" value="1"/>
</dbReference>
<dbReference type="GO" id="GO:0051216">
    <property type="term" value="P:cartilage development"/>
    <property type="evidence" value="ECO:0007669"/>
    <property type="project" value="InterPro"/>
</dbReference>
<evidence type="ECO:0000313" key="3">
    <source>
        <dbReference type="Proteomes" id="UP000579812"/>
    </source>
</evidence>
<evidence type="ECO:0000256" key="1">
    <source>
        <dbReference type="SAM" id="Phobius"/>
    </source>
</evidence>
<name>A0A7J6DEJ2_9TELE</name>
<gene>
    <name evidence="2" type="ORF">G5714_002286</name>
</gene>
<keyword evidence="3" id="KW-1185">Reference proteome</keyword>
<feature type="transmembrane region" description="Helical" evidence="1">
    <location>
        <begin position="45"/>
        <end position="67"/>
    </location>
</feature>
<proteinExistence type="predicted"/>
<dbReference type="EMBL" id="JAAMOB010000002">
    <property type="protein sequence ID" value="KAF4117733.1"/>
    <property type="molecule type" value="Genomic_DNA"/>
</dbReference>
<accession>A0A7J6DEJ2</accession>
<keyword evidence="1" id="KW-0812">Transmembrane</keyword>
<feature type="transmembrane region" description="Helical" evidence="1">
    <location>
        <begin position="134"/>
        <end position="157"/>
    </location>
</feature>
<reference evidence="2 3" key="1">
    <citation type="submission" date="2020-04" db="EMBL/GenBank/DDBJ databases">
        <title>Chromosome-level genome assembly of a cyprinid fish Onychostoma macrolepis by integration of Nanopore Sequencing, Bionano and Hi-C technology.</title>
        <authorList>
            <person name="Wang D."/>
        </authorList>
    </citation>
    <scope>NUCLEOTIDE SEQUENCE [LARGE SCALE GENOMIC DNA]</scope>
    <source>
        <strain evidence="2">SWU-2019</strain>
        <tissue evidence="2">Muscle</tissue>
    </source>
</reference>